<dbReference type="PANTHER" id="PTHR30521:SF4">
    <property type="entry name" value="DEFERROCHELATASE"/>
    <property type="match status" value="1"/>
</dbReference>
<dbReference type="Proteomes" id="UP001589814">
    <property type="component" value="Unassembled WGS sequence"/>
</dbReference>
<evidence type="ECO:0000256" key="2">
    <source>
        <dbReference type="ARBA" id="ARBA00005365"/>
    </source>
</evidence>
<comment type="catalytic activity">
    <reaction evidence="12">
        <text>heme b + 2 H(+) = protoporphyrin IX + Fe(2+)</text>
        <dbReference type="Rhea" id="RHEA:22584"/>
        <dbReference type="ChEBI" id="CHEBI:15378"/>
        <dbReference type="ChEBI" id="CHEBI:29033"/>
        <dbReference type="ChEBI" id="CHEBI:57306"/>
        <dbReference type="ChEBI" id="CHEBI:60344"/>
        <dbReference type="EC" id="4.98.1.1"/>
    </reaction>
    <physiologicalReaction direction="left-to-right" evidence="12">
        <dbReference type="Rhea" id="RHEA:22585"/>
    </physiologicalReaction>
</comment>
<keyword evidence="7 13" id="KW-0560">Oxidoreductase</keyword>
<evidence type="ECO:0000313" key="18">
    <source>
        <dbReference type="Proteomes" id="UP001589814"/>
    </source>
</evidence>
<dbReference type="InterPro" id="IPR048328">
    <property type="entry name" value="Dyp_perox_C"/>
</dbReference>
<keyword evidence="6" id="KW-0732">Signal</keyword>
<evidence type="ECO:0000256" key="11">
    <source>
        <dbReference type="ARBA" id="ARBA00033775"/>
    </source>
</evidence>
<comment type="caution">
    <text evidence="17">The sequence shown here is derived from an EMBL/GenBank/DDBJ whole genome shotgun (WGS) entry which is preliminary data.</text>
</comment>
<feature type="domain" description="Dyp-type peroxidase N-terminal" evidence="15">
    <location>
        <begin position="83"/>
        <end position="233"/>
    </location>
</feature>
<keyword evidence="13" id="KW-0574">Periplasm</keyword>
<protein>
    <recommendedName>
        <fullName evidence="10 13">Deferrochelatase</fullName>
        <ecNumber evidence="13">1.11.1.-</ecNumber>
    </recommendedName>
    <alternativeName>
        <fullName evidence="11 13">Peroxidase EfeB</fullName>
    </alternativeName>
</protein>
<gene>
    <name evidence="17" type="primary">efeB</name>
    <name evidence="17" type="ORF">ACFFHW_01670</name>
</gene>
<keyword evidence="18" id="KW-1185">Reference proteome</keyword>
<dbReference type="PROSITE" id="PS51318">
    <property type="entry name" value="TAT"/>
    <property type="match status" value="1"/>
</dbReference>
<name>A0ABV6FZ92_9GAMM</name>
<dbReference type="NCBIfam" id="TIGR01412">
    <property type="entry name" value="tat_substr_1"/>
    <property type="match status" value="1"/>
</dbReference>
<feature type="region of interest" description="Disordered" evidence="14">
    <location>
        <begin position="1"/>
        <end position="21"/>
    </location>
</feature>
<comment type="subcellular location">
    <subcellularLocation>
        <location evidence="1">Cell envelope</location>
    </subcellularLocation>
    <subcellularLocation>
        <location evidence="13">Periplasm</location>
    </subcellularLocation>
</comment>
<dbReference type="InterPro" id="IPR048327">
    <property type="entry name" value="Dyp_perox_N"/>
</dbReference>
<evidence type="ECO:0000256" key="4">
    <source>
        <dbReference type="ARBA" id="ARBA00022617"/>
    </source>
</evidence>
<dbReference type="Pfam" id="PF04261">
    <property type="entry name" value="Dyp_perox_N"/>
    <property type="match status" value="1"/>
</dbReference>
<evidence type="ECO:0000259" key="15">
    <source>
        <dbReference type="Pfam" id="PF04261"/>
    </source>
</evidence>
<comment type="similarity">
    <text evidence="2">Belongs to the DyP-type peroxidase family. EfeB subfamily.</text>
</comment>
<dbReference type="NCBIfam" id="TIGR01413">
    <property type="entry name" value="Dyp_perox_fam"/>
    <property type="match status" value="1"/>
</dbReference>
<dbReference type="InterPro" id="IPR006314">
    <property type="entry name" value="Dyp_peroxidase"/>
</dbReference>
<dbReference type="EC" id="1.11.1.-" evidence="13"/>
<accession>A0ABV6FZ92</accession>
<keyword evidence="4 13" id="KW-0349">Heme</keyword>
<comment type="cofactor">
    <cofactor evidence="13">
        <name>heme b</name>
        <dbReference type="ChEBI" id="CHEBI:60344"/>
    </cofactor>
    <text evidence="13">Binds 1 heme b (iron(II)-protoporphyrin IX) group non-covalently per subunit.</text>
</comment>
<evidence type="ECO:0000256" key="13">
    <source>
        <dbReference type="RuleBase" id="RU365017"/>
    </source>
</evidence>
<dbReference type="PROSITE" id="PS51404">
    <property type="entry name" value="DYP_PEROXIDASE"/>
    <property type="match status" value="1"/>
</dbReference>
<evidence type="ECO:0000256" key="1">
    <source>
        <dbReference type="ARBA" id="ARBA00004196"/>
    </source>
</evidence>
<evidence type="ECO:0000256" key="10">
    <source>
        <dbReference type="ARBA" id="ARBA00033771"/>
    </source>
</evidence>
<dbReference type="InterPro" id="IPR011008">
    <property type="entry name" value="Dimeric_a/b-barrel"/>
</dbReference>
<feature type="domain" description="Dyp-type peroxidase C-terminal" evidence="16">
    <location>
        <begin position="249"/>
        <end position="431"/>
    </location>
</feature>
<reference evidence="17 18" key="1">
    <citation type="submission" date="2024-09" db="EMBL/GenBank/DDBJ databases">
        <authorList>
            <person name="Sun Q."/>
            <person name="Mori K."/>
        </authorList>
    </citation>
    <scope>NUCLEOTIDE SEQUENCE [LARGE SCALE GENOMIC DNA]</scope>
    <source>
        <strain evidence="17 18">CCM 7415</strain>
    </source>
</reference>
<evidence type="ECO:0000256" key="7">
    <source>
        <dbReference type="ARBA" id="ARBA00023002"/>
    </source>
</evidence>
<keyword evidence="8 13" id="KW-0408">Iron</keyword>
<dbReference type="RefSeq" id="WP_019952135.1">
    <property type="nucleotide sequence ID" value="NZ_JBHLVX010000005.1"/>
</dbReference>
<evidence type="ECO:0000256" key="9">
    <source>
        <dbReference type="ARBA" id="ARBA00023239"/>
    </source>
</evidence>
<proteinExistence type="inferred from homology"/>
<comment type="function">
    <text evidence="13">Involved in the recovery of exogenous heme iron. Extracts iron from heme while preserving the protoporphyrin ring intact.</text>
</comment>
<sequence length="448" mass="49166">MSHRDRPSRCPFHVTANEEGTPPRRRFLRGLGLTGLGVGLAGLYPGRVLSAEPLQTPPQGKEVTSAPLARDPQLSWPFHGRHQQGVVTPRPATGMVVAFDVLAGDRDGLQRLFETLTARIAFLTQGGRYPQRDPHYPPPDSGILGPDIPPDGLTVTLALGDALFDQRFGLDAARPRHLQRMTGFPNDALEAERCHGDIALQFCANTLDTCYHALRDIIKHTPGLMLVRWKQEGTVPLLPPSPGDFDGSARNFLGFRDGSANPSNDDAALMDELVWVDGTGENEPAWAQGGSYMAVRIIRNFVERWDRTPLGEQEAIFGRRKMSGAPLSGGNEQDVPDYSDDPEGHITPLDAHIRLANPRTPATQHNRILRRPFNYSNGVEANGQFDMGLLFICFQADLDAGFITVQQRLNGEPLEEYIKPVGGGYFFVLPGAINQQDFLGRSLLNATA</sequence>
<evidence type="ECO:0000256" key="8">
    <source>
        <dbReference type="ARBA" id="ARBA00023004"/>
    </source>
</evidence>
<dbReference type="InterPro" id="IPR006313">
    <property type="entry name" value="EfeB/EfeN"/>
</dbReference>
<dbReference type="InterPro" id="IPR006311">
    <property type="entry name" value="TAT_signal"/>
</dbReference>
<dbReference type="EMBL" id="JBHLVX010000005">
    <property type="protein sequence ID" value="MFC0266715.1"/>
    <property type="molecule type" value="Genomic_DNA"/>
</dbReference>
<evidence type="ECO:0000256" key="14">
    <source>
        <dbReference type="SAM" id="MobiDB-lite"/>
    </source>
</evidence>
<evidence type="ECO:0000313" key="17">
    <source>
        <dbReference type="EMBL" id="MFC0266715.1"/>
    </source>
</evidence>
<evidence type="ECO:0000256" key="6">
    <source>
        <dbReference type="ARBA" id="ARBA00022729"/>
    </source>
</evidence>
<evidence type="ECO:0000256" key="5">
    <source>
        <dbReference type="ARBA" id="ARBA00022723"/>
    </source>
</evidence>
<evidence type="ECO:0000259" key="16">
    <source>
        <dbReference type="Pfam" id="PF20628"/>
    </source>
</evidence>
<evidence type="ECO:0000256" key="3">
    <source>
        <dbReference type="ARBA" id="ARBA00022559"/>
    </source>
</evidence>
<organism evidence="17 18">
    <name type="scientific">Kushneria aurantia</name>
    <dbReference type="NCBI Taxonomy" id="504092"/>
    <lineage>
        <taxon>Bacteria</taxon>
        <taxon>Pseudomonadati</taxon>
        <taxon>Pseudomonadota</taxon>
        <taxon>Gammaproteobacteria</taxon>
        <taxon>Oceanospirillales</taxon>
        <taxon>Halomonadaceae</taxon>
        <taxon>Kushneria</taxon>
    </lineage>
</organism>
<keyword evidence="5 13" id="KW-0479">Metal-binding</keyword>
<keyword evidence="3 13" id="KW-0575">Peroxidase</keyword>
<dbReference type="SUPFAM" id="SSF54909">
    <property type="entry name" value="Dimeric alpha+beta barrel"/>
    <property type="match status" value="1"/>
</dbReference>
<evidence type="ECO:0000256" key="12">
    <source>
        <dbReference type="ARBA" id="ARBA00048856"/>
    </source>
</evidence>
<keyword evidence="9" id="KW-0456">Lyase</keyword>
<dbReference type="PANTHER" id="PTHR30521">
    <property type="entry name" value="DEFERROCHELATASE/PEROXIDASE"/>
    <property type="match status" value="1"/>
</dbReference>
<dbReference type="Pfam" id="PF20628">
    <property type="entry name" value="Dyp_perox_C"/>
    <property type="match status" value="1"/>
</dbReference>
<comment type="subunit">
    <text evidence="13">Homodimer. Part of a ferrous iron transporter composed of EfeU, EfeO and EfeB.</text>
</comment>